<sequence length="609" mass="67342">MDQSHSNEAAPRKRRRARVACEPCRLRKRKCDSRQPCYTCVEFEYECYYAPLKSKAKSAPGVAQQQESQLAGSPVSSEPAPLAGAAAATGAPTGRNDNQDSQETATEKAYGSSAANARTHMQSLEANSGAAFVRRLGLKIDPYNAPQLHLFAWNAGERLAGCAPGIASRVTTILPQAQMRSLALVFFEKVAIGYGFIDRDVFFERLGTRWQTPEMPDSYDCVLCGVAALGLHFSQRVPPVYEPDLVETAKTLLEQGSLVTPPSINIVTGWVLRVAYLRMTSLPHAAWLASCSLMHVAESANIHLEAPSHTVFDGSSEVIDLDIRRRLWGMAQHLNIWASFDLGRTKITLPGATTKPVSPKAGDYTSQLLGFIPLTEPLHPNKSRSVEELEADMKRVLDDVLEAPPVVMAQVNLMLCIFRRLRAEKSNMINMRMERILELAMKGLRAAENMVASNSPWHHSANVPFQVVCLLLAIDSRASLALLPDAMNVLQEVTNAWNSAVMREAYNTAYLFILLHQRRKEEDAKTLRNVLGMHSTAPAVTTADDSTMQFVGVGDFRQPATDSVEFSWLEDLISDMPSLREFDLEQFLVQDAMQQQDLGMDSSGNYTLL</sequence>
<dbReference type="KEGG" id="trg:TRUGW13939_01283"/>
<dbReference type="OrthoDB" id="9986881at2759"/>
<feature type="compositionally biased region" description="Low complexity" evidence="7">
    <location>
        <begin position="79"/>
        <end position="94"/>
    </location>
</feature>
<feature type="region of interest" description="Disordered" evidence="7">
    <location>
        <begin position="60"/>
        <end position="117"/>
    </location>
</feature>
<keyword evidence="3" id="KW-0805">Transcription regulation</keyword>
<dbReference type="GO" id="GO:0003677">
    <property type="term" value="F:DNA binding"/>
    <property type="evidence" value="ECO:0007669"/>
    <property type="project" value="UniProtKB-KW"/>
</dbReference>
<dbReference type="RefSeq" id="XP_035340377.1">
    <property type="nucleotide sequence ID" value="XM_035484484.1"/>
</dbReference>
<protein>
    <recommendedName>
        <fullName evidence="8">Zn(2)-C6 fungal-type domain-containing protein</fullName>
    </recommendedName>
</protein>
<evidence type="ECO:0000313" key="10">
    <source>
        <dbReference type="Proteomes" id="UP000509510"/>
    </source>
</evidence>
<name>A0A7H8QJS8_TALRU</name>
<dbReference type="InterPro" id="IPR001138">
    <property type="entry name" value="Zn2Cys6_DnaBD"/>
</dbReference>
<dbReference type="GO" id="GO:0008270">
    <property type="term" value="F:zinc ion binding"/>
    <property type="evidence" value="ECO:0007669"/>
    <property type="project" value="InterPro"/>
</dbReference>
<keyword evidence="4" id="KW-0238">DNA-binding</keyword>
<feature type="compositionally biased region" description="Polar residues" evidence="7">
    <location>
        <begin position="95"/>
        <end position="104"/>
    </location>
</feature>
<dbReference type="PROSITE" id="PS50048">
    <property type="entry name" value="ZN2_CY6_FUNGAL_2"/>
    <property type="match status" value="1"/>
</dbReference>
<evidence type="ECO:0000256" key="5">
    <source>
        <dbReference type="ARBA" id="ARBA00023163"/>
    </source>
</evidence>
<dbReference type="GO" id="GO:0000981">
    <property type="term" value="F:DNA-binding transcription factor activity, RNA polymerase II-specific"/>
    <property type="evidence" value="ECO:0007669"/>
    <property type="project" value="InterPro"/>
</dbReference>
<keyword evidence="6" id="KW-0539">Nucleus</keyword>
<feature type="domain" description="Zn(2)-C6 fungal-type" evidence="8">
    <location>
        <begin position="20"/>
        <end position="49"/>
    </location>
</feature>
<evidence type="ECO:0000313" key="9">
    <source>
        <dbReference type="EMBL" id="QKX54198.1"/>
    </source>
</evidence>
<reference evidence="10" key="1">
    <citation type="submission" date="2020-06" db="EMBL/GenBank/DDBJ databases">
        <title>A chromosome-scale genome assembly of Talaromyces rugulosus W13939.</title>
        <authorList>
            <person name="Wang B."/>
            <person name="Guo L."/>
            <person name="Ye K."/>
            <person name="Wang L."/>
        </authorList>
    </citation>
    <scope>NUCLEOTIDE SEQUENCE [LARGE SCALE GENOMIC DNA]</scope>
    <source>
        <strain evidence="10">W13939</strain>
    </source>
</reference>
<dbReference type="AlphaFoldDB" id="A0A7H8QJS8"/>
<evidence type="ECO:0000256" key="3">
    <source>
        <dbReference type="ARBA" id="ARBA00023015"/>
    </source>
</evidence>
<proteinExistence type="predicted"/>
<dbReference type="PANTHER" id="PTHR31779:SF5">
    <property type="entry name" value="ZN(II)2CYS6 TRANSCRIPTION FACTOR (EUROFUNG)"/>
    <property type="match status" value="1"/>
</dbReference>
<dbReference type="InterPro" id="IPR052478">
    <property type="entry name" value="Metabolite_Synth_Reg"/>
</dbReference>
<evidence type="ECO:0000256" key="2">
    <source>
        <dbReference type="ARBA" id="ARBA00022833"/>
    </source>
</evidence>
<accession>A0A7H8QJS8</accession>
<dbReference type="GO" id="GO:0009410">
    <property type="term" value="P:response to xenobiotic stimulus"/>
    <property type="evidence" value="ECO:0007669"/>
    <property type="project" value="TreeGrafter"/>
</dbReference>
<organism evidence="9 10">
    <name type="scientific">Talaromyces rugulosus</name>
    <name type="common">Penicillium rugulosum</name>
    <dbReference type="NCBI Taxonomy" id="121627"/>
    <lineage>
        <taxon>Eukaryota</taxon>
        <taxon>Fungi</taxon>
        <taxon>Dikarya</taxon>
        <taxon>Ascomycota</taxon>
        <taxon>Pezizomycotina</taxon>
        <taxon>Eurotiomycetes</taxon>
        <taxon>Eurotiomycetidae</taxon>
        <taxon>Eurotiales</taxon>
        <taxon>Trichocomaceae</taxon>
        <taxon>Talaromyces</taxon>
        <taxon>Talaromyces sect. Islandici</taxon>
    </lineage>
</organism>
<evidence type="ECO:0000259" key="8">
    <source>
        <dbReference type="PROSITE" id="PS50048"/>
    </source>
</evidence>
<dbReference type="PROSITE" id="PS00463">
    <property type="entry name" value="ZN2_CY6_FUNGAL_1"/>
    <property type="match status" value="1"/>
</dbReference>
<dbReference type="Pfam" id="PF00172">
    <property type="entry name" value="Zn_clus"/>
    <property type="match status" value="1"/>
</dbReference>
<evidence type="ECO:0000256" key="4">
    <source>
        <dbReference type="ARBA" id="ARBA00023125"/>
    </source>
</evidence>
<feature type="compositionally biased region" description="Polar residues" evidence="7">
    <location>
        <begin position="63"/>
        <end position="76"/>
    </location>
</feature>
<dbReference type="CDD" id="cd12148">
    <property type="entry name" value="fungal_TF_MHR"/>
    <property type="match status" value="1"/>
</dbReference>
<keyword evidence="10" id="KW-1185">Reference proteome</keyword>
<dbReference type="Gene3D" id="4.10.240.10">
    <property type="entry name" value="Zn(2)-C6 fungal-type DNA-binding domain"/>
    <property type="match status" value="1"/>
</dbReference>
<dbReference type="PANTHER" id="PTHR31779">
    <property type="entry name" value="2-NITROPROPANE DIOXYGENASE FAMILY, PUTATIVE (AFU_ORTHOLOGUE AFUA_2G17430)-RELATED"/>
    <property type="match status" value="1"/>
</dbReference>
<dbReference type="InterPro" id="IPR036864">
    <property type="entry name" value="Zn2-C6_fun-type_DNA-bd_sf"/>
</dbReference>
<dbReference type="SMART" id="SM00066">
    <property type="entry name" value="GAL4"/>
    <property type="match status" value="1"/>
</dbReference>
<gene>
    <name evidence="9" type="ORF">TRUGW13939_01283</name>
</gene>
<keyword evidence="2" id="KW-0862">Zinc</keyword>
<dbReference type="Proteomes" id="UP000509510">
    <property type="component" value="Chromosome I"/>
</dbReference>
<keyword evidence="1" id="KW-0479">Metal-binding</keyword>
<evidence type="ECO:0000256" key="1">
    <source>
        <dbReference type="ARBA" id="ARBA00022723"/>
    </source>
</evidence>
<dbReference type="CDD" id="cd00067">
    <property type="entry name" value="GAL4"/>
    <property type="match status" value="1"/>
</dbReference>
<dbReference type="SUPFAM" id="SSF57701">
    <property type="entry name" value="Zn2/Cys6 DNA-binding domain"/>
    <property type="match status" value="1"/>
</dbReference>
<evidence type="ECO:0000256" key="6">
    <source>
        <dbReference type="ARBA" id="ARBA00023242"/>
    </source>
</evidence>
<keyword evidence="5" id="KW-0804">Transcription</keyword>
<evidence type="ECO:0000256" key="7">
    <source>
        <dbReference type="SAM" id="MobiDB-lite"/>
    </source>
</evidence>
<dbReference type="GeneID" id="55988795"/>
<dbReference type="EMBL" id="CP055898">
    <property type="protein sequence ID" value="QKX54198.1"/>
    <property type="molecule type" value="Genomic_DNA"/>
</dbReference>